<feature type="compositionally biased region" description="Basic and acidic residues" evidence="5">
    <location>
        <begin position="479"/>
        <end position="495"/>
    </location>
</feature>
<dbReference type="FunFam" id="3.30.1060.10:FF:000004">
    <property type="entry name" value="Peptide methionine sulfoxide reductase A5"/>
    <property type="match status" value="1"/>
</dbReference>
<dbReference type="AlphaFoldDB" id="A0A813TE86"/>
<dbReference type="Proteomes" id="UP000681722">
    <property type="component" value="Unassembled WGS sequence"/>
</dbReference>
<evidence type="ECO:0000313" key="10">
    <source>
        <dbReference type="Proteomes" id="UP000663829"/>
    </source>
</evidence>
<keyword evidence="10" id="KW-1185">Reference proteome</keyword>
<dbReference type="Gene3D" id="3.30.1060.10">
    <property type="entry name" value="Peptide methionine sulphoxide reductase MsrA"/>
    <property type="match status" value="1"/>
</dbReference>
<dbReference type="HAMAP" id="MF_01401">
    <property type="entry name" value="MsrA"/>
    <property type="match status" value="1"/>
</dbReference>
<evidence type="ECO:0000256" key="2">
    <source>
        <dbReference type="ARBA" id="ARBA00012502"/>
    </source>
</evidence>
<dbReference type="GO" id="GO:0008113">
    <property type="term" value="F:peptide-methionine (S)-S-oxide reductase activity"/>
    <property type="evidence" value="ECO:0007669"/>
    <property type="project" value="UniProtKB-EC"/>
</dbReference>
<dbReference type="Proteomes" id="UP000663829">
    <property type="component" value="Unassembled WGS sequence"/>
</dbReference>
<dbReference type="Pfam" id="PF01625">
    <property type="entry name" value="PMSR"/>
    <property type="match status" value="1"/>
</dbReference>
<comment type="caution">
    <text evidence="8">The sequence shown here is derived from an EMBL/GenBank/DDBJ whole genome shotgun (WGS) entry which is preliminary data.</text>
</comment>
<evidence type="ECO:0000313" key="9">
    <source>
        <dbReference type="EMBL" id="CAF3594051.1"/>
    </source>
</evidence>
<dbReference type="EMBL" id="CAJOBC010000502">
    <property type="protein sequence ID" value="CAF3594051.1"/>
    <property type="molecule type" value="Genomic_DNA"/>
</dbReference>
<feature type="compositionally biased region" description="Polar residues" evidence="5">
    <location>
        <begin position="530"/>
        <end position="572"/>
    </location>
</feature>
<accession>A0A813TE86</accession>
<proteinExistence type="inferred from homology"/>
<evidence type="ECO:0000256" key="5">
    <source>
        <dbReference type="SAM" id="MobiDB-lite"/>
    </source>
</evidence>
<dbReference type="SUPFAM" id="SSF55068">
    <property type="entry name" value="Peptide methionine sulfoxide reductase"/>
    <property type="match status" value="1"/>
</dbReference>
<evidence type="ECO:0000256" key="4">
    <source>
        <dbReference type="ARBA" id="ARBA00030643"/>
    </source>
</evidence>
<feature type="compositionally biased region" description="Basic and acidic residues" evidence="5">
    <location>
        <begin position="582"/>
        <end position="593"/>
    </location>
</feature>
<gene>
    <name evidence="8" type="ORF">GPM918_LOCUS3904</name>
    <name evidence="9" type="ORF">SRO942_LOCUS3904</name>
</gene>
<keyword evidence="3" id="KW-0560">Oxidoreductase</keyword>
<comment type="similarity">
    <text evidence="1">Belongs to the MsrA Met sulfoxide reductase family.</text>
</comment>
<feature type="compositionally biased region" description="Basic and acidic residues" evidence="5">
    <location>
        <begin position="461"/>
        <end position="470"/>
    </location>
</feature>
<evidence type="ECO:0000313" key="8">
    <source>
        <dbReference type="EMBL" id="CAF0808526.1"/>
    </source>
</evidence>
<name>A0A813TE86_9BILA</name>
<dbReference type="Pfam" id="PF20939">
    <property type="entry name" value="MsrA_helical"/>
    <property type="match status" value="1"/>
</dbReference>
<protein>
    <recommendedName>
        <fullName evidence="2">peptide-methionine (S)-S-oxide reductase</fullName>
        <ecNumber evidence="2">1.8.4.11</ecNumber>
    </recommendedName>
    <alternativeName>
        <fullName evidence="4">Peptide-methionine (S)-S-oxide reductase</fullName>
    </alternativeName>
</protein>
<feature type="domain" description="Peptide methionine sulphoxide reductase MsrA" evidence="6">
    <location>
        <begin position="630"/>
        <end position="765"/>
    </location>
</feature>
<dbReference type="PANTHER" id="PTHR43774:SF1">
    <property type="entry name" value="PEPTIDE METHIONINE SULFOXIDE REDUCTASE MSRA 2"/>
    <property type="match status" value="1"/>
</dbReference>
<dbReference type="PANTHER" id="PTHR43774">
    <property type="entry name" value="PEPTIDE METHIONINE SULFOXIDE REDUCTASE"/>
    <property type="match status" value="1"/>
</dbReference>
<feature type="domain" description="Selenoprotein methionine sulfoxide reductase A helical" evidence="7">
    <location>
        <begin position="775"/>
        <end position="821"/>
    </location>
</feature>
<dbReference type="NCBIfam" id="TIGR00401">
    <property type="entry name" value="msrA"/>
    <property type="match status" value="1"/>
</dbReference>
<feature type="compositionally biased region" description="Polar residues" evidence="5">
    <location>
        <begin position="417"/>
        <end position="426"/>
    </location>
</feature>
<dbReference type="EC" id="1.8.4.11" evidence="2"/>
<reference evidence="8" key="1">
    <citation type="submission" date="2021-02" db="EMBL/GenBank/DDBJ databases">
        <authorList>
            <person name="Nowell W R."/>
        </authorList>
    </citation>
    <scope>NUCLEOTIDE SEQUENCE</scope>
</reference>
<dbReference type="OrthoDB" id="6073372at2759"/>
<dbReference type="InterPro" id="IPR036509">
    <property type="entry name" value="Met_Sox_Rdtase_MsrA_sf"/>
</dbReference>
<dbReference type="InterPro" id="IPR002569">
    <property type="entry name" value="Met_Sox_Rdtase_MsrA_dom"/>
</dbReference>
<evidence type="ECO:0000259" key="6">
    <source>
        <dbReference type="Pfam" id="PF01625"/>
    </source>
</evidence>
<dbReference type="InterPro" id="IPR049006">
    <property type="entry name" value="MsrA_helical"/>
</dbReference>
<feature type="compositionally biased region" description="Polar residues" evidence="5">
    <location>
        <begin position="498"/>
        <end position="511"/>
    </location>
</feature>
<evidence type="ECO:0000259" key="7">
    <source>
        <dbReference type="Pfam" id="PF20939"/>
    </source>
</evidence>
<sequence length="832" mass="95896">MADIIRKVVSSAVLAVNRTSCKSICLLYNNSVRTVFTSAGIGVDNFKHSRETHVAYYAPSIEGFKKRFMESIQNPEAKIFTEDLRNMVLAASTDDEIDAVIQALRKYNSSKQSFSDYSFGSPVMRLLYIHNKTDKAIQLYMDKNLDEIFKDSASALVLMNKLVEEKRFEDCIRVFEHGIKRGFTTQSGKTFPRDVVMLAVEALYRQNTKDSLVKVKDLLNKISGRDADLNARTISMIALLAIQQGEPDFAMEIISSMKQQFVSTNQNVRAICLADLGRVEEAINLVQVIASKPAAMAGPDDRRRIFPLTMRHIRLAAEKAKNPDLMSKFEDLSKFILSNQRLSQVDFPEYINEPMQRRFAFNRLQMFPQQSQQRQQFGQGSYNFGRGYQQRQEHFGSGYGQQRGFDRQTQWNNNQRTGFEQQNQQRGFGFNRGYEPRQEFGSGGSGFQRQQEYKMTSGSEGYKRDIRDNYNRGPPQRQYFEREQRFDDDNRERRMGTGMSQRLNSTFQTGRSGFRQPSQTDTSEQDQTQRNPLNQSFSKGIGQTSMSTPPGFRPSTTSPIPTAQKTGVSASNRRPILDNETDVDHNDSDKFDSESAVEQRATKKSQATNVTAEELRIMSIIHEPNIRTKTATFSLGCFWSPDARFGAIPGVVRVRVGYTGGPTPDPTYHHLGDHIESVQIDYNSEIIDYKTLLDLFWQWHDATSFHQRQYMSAIFYHDEEQKRLAEQTRNERQKLFKRPIVTEIIPYDKFYLAEDYHQKYHLRSKHPSFFQSLHLTDEQEITSHVPTKLNGYLSGYGIIENFENEVSQFKLNGEQIKYVRDHMKSDNSKHEY</sequence>
<evidence type="ECO:0000256" key="3">
    <source>
        <dbReference type="ARBA" id="ARBA00023002"/>
    </source>
</evidence>
<dbReference type="EMBL" id="CAJNOQ010000502">
    <property type="protein sequence ID" value="CAF0808526.1"/>
    <property type="molecule type" value="Genomic_DNA"/>
</dbReference>
<feature type="region of interest" description="Disordered" evidence="5">
    <location>
        <begin position="417"/>
        <end position="607"/>
    </location>
</feature>
<evidence type="ECO:0000256" key="1">
    <source>
        <dbReference type="ARBA" id="ARBA00005591"/>
    </source>
</evidence>
<feature type="compositionally biased region" description="Low complexity" evidence="5">
    <location>
        <begin position="516"/>
        <end position="529"/>
    </location>
</feature>
<organism evidence="8 10">
    <name type="scientific">Didymodactylos carnosus</name>
    <dbReference type="NCBI Taxonomy" id="1234261"/>
    <lineage>
        <taxon>Eukaryota</taxon>
        <taxon>Metazoa</taxon>
        <taxon>Spiralia</taxon>
        <taxon>Gnathifera</taxon>
        <taxon>Rotifera</taxon>
        <taxon>Eurotatoria</taxon>
        <taxon>Bdelloidea</taxon>
        <taxon>Philodinida</taxon>
        <taxon>Philodinidae</taxon>
        <taxon>Didymodactylos</taxon>
    </lineage>
</organism>